<feature type="transmembrane region" description="Helical" evidence="1">
    <location>
        <begin position="61"/>
        <end position="79"/>
    </location>
</feature>
<organism evidence="2 3">
    <name type="scientific">candidate division WWE3 bacterium CG22_combo_CG10-13_8_21_14_all_39_12</name>
    <dbReference type="NCBI Taxonomy" id="1975094"/>
    <lineage>
        <taxon>Bacteria</taxon>
        <taxon>Katanobacteria</taxon>
    </lineage>
</organism>
<reference evidence="2 3" key="1">
    <citation type="submission" date="2017-09" db="EMBL/GenBank/DDBJ databases">
        <title>Depth-based differentiation of microbial function through sediment-hosted aquifers and enrichment of novel symbionts in the deep terrestrial subsurface.</title>
        <authorList>
            <person name="Probst A.J."/>
            <person name="Ladd B."/>
            <person name="Jarett J.K."/>
            <person name="Geller-Mcgrath D.E."/>
            <person name="Sieber C.M."/>
            <person name="Emerson J.B."/>
            <person name="Anantharaman K."/>
            <person name="Thomas B.C."/>
            <person name="Malmstrom R."/>
            <person name="Stieglmeier M."/>
            <person name="Klingl A."/>
            <person name="Woyke T."/>
            <person name="Ryan C.M."/>
            <person name="Banfield J.F."/>
        </authorList>
    </citation>
    <scope>NUCLEOTIDE SEQUENCE [LARGE SCALE GENOMIC DNA]</scope>
    <source>
        <strain evidence="2">CG22_combo_CG10-13_8_21_14_all_39_12</strain>
    </source>
</reference>
<feature type="transmembrane region" description="Helical" evidence="1">
    <location>
        <begin position="91"/>
        <end position="111"/>
    </location>
</feature>
<dbReference type="Proteomes" id="UP000228495">
    <property type="component" value="Unassembled WGS sequence"/>
</dbReference>
<evidence type="ECO:0000313" key="3">
    <source>
        <dbReference type="Proteomes" id="UP000228495"/>
    </source>
</evidence>
<evidence type="ECO:0000313" key="2">
    <source>
        <dbReference type="EMBL" id="PIP56985.1"/>
    </source>
</evidence>
<proteinExistence type="predicted"/>
<dbReference type="EMBL" id="PCSU01000001">
    <property type="protein sequence ID" value="PIP56985.1"/>
    <property type="molecule type" value="Genomic_DNA"/>
</dbReference>
<feature type="transmembrane region" description="Helical" evidence="1">
    <location>
        <begin position="123"/>
        <end position="141"/>
    </location>
</feature>
<dbReference type="AlphaFoldDB" id="A0A2H0BH45"/>
<sequence length="163" mass="18694">MGRITKKIVQAFSYLYRKMVVQRKQEANFWILYSFLFAFISSRLVVYFLPGVSLIINGVHVHHFAYGIVLLALAGILALNGYHEKKLRVTSVVYGFGLGVAADEFGMWIHLKDDYWIRQSYDAVVVVTGLLISIVYFSGFWHRVFVKVVDIFVRDGSEESDSE</sequence>
<keyword evidence="1" id="KW-1133">Transmembrane helix</keyword>
<accession>A0A2H0BH45</accession>
<protein>
    <submittedName>
        <fullName evidence="2">Uncharacterized protein</fullName>
    </submittedName>
</protein>
<keyword evidence="1" id="KW-0472">Membrane</keyword>
<evidence type="ECO:0000256" key="1">
    <source>
        <dbReference type="SAM" id="Phobius"/>
    </source>
</evidence>
<keyword evidence="1" id="KW-0812">Transmembrane</keyword>
<gene>
    <name evidence="2" type="ORF">COX05_00050</name>
</gene>
<feature type="transmembrane region" description="Helical" evidence="1">
    <location>
        <begin position="27"/>
        <end position="49"/>
    </location>
</feature>
<name>A0A2H0BH45_UNCKA</name>
<comment type="caution">
    <text evidence="2">The sequence shown here is derived from an EMBL/GenBank/DDBJ whole genome shotgun (WGS) entry which is preliminary data.</text>
</comment>